<dbReference type="InterPro" id="IPR013650">
    <property type="entry name" value="ATP-grasp_succ-CoA_synth-type"/>
</dbReference>
<feature type="domain" description="ATP-grasp" evidence="7">
    <location>
        <begin position="9"/>
        <end position="214"/>
    </location>
</feature>
<dbReference type="PANTHER" id="PTHR11815">
    <property type="entry name" value="SUCCINYL-COA SYNTHETASE BETA CHAIN"/>
    <property type="match status" value="1"/>
</dbReference>
<proteinExistence type="predicted"/>
<dbReference type="EMBL" id="ACBZ01000124">
    <property type="protein sequence ID" value="EEG48779.1"/>
    <property type="molecule type" value="Genomic_DNA"/>
</dbReference>
<evidence type="ECO:0000256" key="3">
    <source>
        <dbReference type="ARBA" id="ARBA00022723"/>
    </source>
</evidence>
<evidence type="ECO:0000256" key="4">
    <source>
        <dbReference type="ARBA" id="ARBA00022741"/>
    </source>
</evidence>
<protein>
    <recommendedName>
        <fullName evidence="7">ATP-grasp domain-containing protein</fullName>
    </recommendedName>
</protein>
<evidence type="ECO:0000256" key="5">
    <source>
        <dbReference type="ARBA" id="ARBA00022842"/>
    </source>
</evidence>
<dbReference type="Gene3D" id="3.30.1490.20">
    <property type="entry name" value="ATP-grasp fold, A domain"/>
    <property type="match status" value="1"/>
</dbReference>
<keyword evidence="4 6" id="KW-0547">Nucleotide-binding</keyword>
<keyword evidence="2" id="KW-0436">Ligase</keyword>
<dbReference type="GO" id="GO:0004775">
    <property type="term" value="F:succinate-CoA ligase (ADP-forming) activity"/>
    <property type="evidence" value="ECO:0007669"/>
    <property type="project" value="TreeGrafter"/>
</dbReference>
<gene>
    <name evidence="8" type="ORF">RUMHYD_02307</name>
</gene>
<dbReference type="InterPro" id="IPR005811">
    <property type="entry name" value="SUCC_ACL_C"/>
</dbReference>
<evidence type="ECO:0000259" key="7">
    <source>
        <dbReference type="PROSITE" id="PS50975"/>
    </source>
</evidence>
<dbReference type="SUPFAM" id="SSF56059">
    <property type="entry name" value="Glutathione synthetase ATP-binding domain-like"/>
    <property type="match status" value="1"/>
</dbReference>
<dbReference type="InterPro" id="IPR011761">
    <property type="entry name" value="ATP-grasp"/>
</dbReference>
<evidence type="ECO:0000256" key="6">
    <source>
        <dbReference type="PROSITE-ProRule" id="PRU00409"/>
    </source>
</evidence>
<sequence length="373" mass="41859">MDLFEYEGKQLMRQFEIPVPESCLITDSEATPPMPYPFVLKAQVMTGGRGKAGGVKVCADEREFEIHKKNILNMEIKNHRVHGLLAEQMVKAKRELYLSITLQGVSKPTLIASRMGGMDIEQISRETPDEIVKMEIDPFTGLKGYQKKYLAKRLEIEDKQDFYQFIGKVERAFFDTGAKLVEINPLGVVDGRLMAMDSKFSLDDHVKKMQGTVEQLEKDREKLYRYQAPEKEMTTITYVPLDGDIGLISDGAGTGMLTLDLLNDEGLHVASFCELGGMTTEEVMYRAMDLTLTGHPQIKGVLIVLIGGFNRMDNMALGITKYVKEHQVKIPIYTRMCGTMEEVGLKTMEAAGMSTYNVLTETVKDLAKTVKEG</sequence>
<dbReference type="PATRIC" id="fig|476272.21.peg.1739"/>
<dbReference type="HOGENOM" id="CLU_037430_0_2_9"/>
<dbReference type="GO" id="GO:0006099">
    <property type="term" value="P:tricarboxylic acid cycle"/>
    <property type="evidence" value="ECO:0007669"/>
    <property type="project" value="UniProtKB-KW"/>
</dbReference>
<dbReference type="GO" id="GO:0006104">
    <property type="term" value="P:succinyl-CoA metabolic process"/>
    <property type="evidence" value="ECO:0007669"/>
    <property type="project" value="TreeGrafter"/>
</dbReference>
<reference evidence="8 9" key="1">
    <citation type="submission" date="2009-01" db="EMBL/GenBank/DDBJ databases">
        <authorList>
            <person name="Fulton L."/>
            <person name="Clifton S."/>
            <person name="Fulton B."/>
            <person name="Xu J."/>
            <person name="Minx P."/>
            <person name="Pepin K.H."/>
            <person name="Johnson M."/>
            <person name="Bhonagiri V."/>
            <person name="Nash W.E."/>
            <person name="Mardis E.R."/>
            <person name="Wilson R.K."/>
        </authorList>
    </citation>
    <scope>NUCLEOTIDE SEQUENCE [LARGE SCALE GENOMIC DNA]</scope>
    <source>
        <strain evidence="9">DSM 10507 / JCM 14656 / S5a33</strain>
    </source>
</reference>
<dbReference type="GeneID" id="86821070"/>
<dbReference type="Pfam" id="PF00549">
    <property type="entry name" value="Ligase_CoA"/>
    <property type="match status" value="1"/>
</dbReference>
<dbReference type="Gene3D" id="3.30.470.20">
    <property type="entry name" value="ATP-grasp fold, B domain"/>
    <property type="match status" value="1"/>
</dbReference>
<evidence type="ECO:0000256" key="1">
    <source>
        <dbReference type="ARBA" id="ARBA00022532"/>
    </source>
</evidence>
<dbReference type="PROSITE" id="PS50975">
    <property type="entry name" value="ATP_GRASP"/>
    <property type="match status" value="1"/>
</dbReference>
<organism evidence="8 9">
    <name type="scientific">Blautia hydrogenotrophica (strain DSM 10507 / JCM 14656 / S5a33)</name>
    <name type="common">Ruminococcus hydrogenotrophicus</name>
    <dbReference type="NCBI Taxonomy" id="476272"/>
    <lineage>
        <taxon>Bacteria</taxon>
        <taxon>Bacillati</taxon>
        <taxon>Bacillota</taxon>
        <taxon>Clostridia</taxon>
        <taxon>Lachnospirales</taxon>
        <taxon>Lachnospiraceae</taxon>
        <taxon>Blautia</taxon>
    </lineage>
</organism>
<keyword evidence="5" id="KW-0460">Magnesium</keyword>
<keyword evidence="6" id="KW-0067">ATP-binding</keyword>
<dbReference type="Pfam" id="PF08442">
    <property type="entry name" value="ATP-grasp_2"/>
    <property type="match status" value="1"/>
</dbReference>
<evidence type="ECO:0000313" key="9">
    <source>
        <dbReference type="Proteomes" id="UP000003100"/>
    </source>
</evidence>
<keyword evidence="1" id="KW-0816">Tricarboxylic acid cycle</keyword>
<evidence type="ECO:0000313" key="8">
    <source>
        <dbReference type="EMBL" id="EEG48779.1"/>
    </source>
</evidence>
<dbReference type="Gene3D" id="3.40.50.261">
    <property type="entry name" value="Succinyl-CoA synthetase domains"/>
    <property type="match status" value="1"/>
</dbReference>
<evidence type="ECO:0000256" key="2">
    <source>
        <dbReference type="ARBA" id="ARBA00022598"/>
    </source>
</evidence>
<dbReference type="InterPro" id="IPR013815">
    <property type="entry name" value="ATP_grasp_subdomain_1"/>
</dbReference>
<dbReference type="PANTHER" id="PTHR11815:SF10">
    <property type="entry name" value="SUCCINATE--COA LIGASE [GDP-FORMING] SUBUNIT BETA, MITOCHONDRIAL"/>
    <property type="match status" value="1"/>
</dbReference>
<comment type="caution">
    <text evidence="8">The sequence shown here is derived from an EMBL/GenBank/DDBJ whole genome shotgun (WGS) entry which is preliminary data.</text>
</comment>
<keyword evidence="9" id="KW-1185">Reference proteome</keyword>
<reference evidence="8 9" key="2">
    <citation type="submission" date="2009-02" db="EMBL/GenBank/DDBJ databases">
        <title>Draft genome sequence of Blautia hydrogenotrophica DSM 10507 (Ruminococcus hydrogenotrophicus DSM 10507).</title>
        <authorList>
            <person name="Sudarsanam P."/>
            <person name="Ley R."/>
            <person name="Guruge J."/>
            <person name="Turnbaugh P.J."/>
            <person name="Mahowald M."/>
            <person name="Liep D."/>
            <person name="Gordon J."/>
        </authorList>
    </citation>
    <scope>NUCLEOTIDE SEQUENCE [LARGE SCALE GENOMIC DNA]</scope>
    <source>
        <strain evidence="9">DSM 10507 / JCM 14656 / S5a33</strain>
    </source>
</reference>
<dbReference type="GO" id="GO:0042709">
    <property type="term" value="C:succinate-CoA ligase complex"/>
    <property type="evidence" value="ECO:0007669"/>
    <property type="project" value="TreeGrafter"/>
</dbReference>
<dbReference type="GO" id="GO:0046872">
    <property type="term" value="F:metal ion binding"/>
    <property type="evidence" value="ECO:0007669"/>
    <property type="project" value="UniProtKB-KW"/>
</dbReference>
<accession>C0CN69</accession>
<dbReference type="InterPro" id="IPR016102">
    <property type="entry name" value="Succinyl-CoA_synth-like"/>
</dbReference>
<dbReference type="AlphaFoldDB" id="C0CN69"/>
<dbReference type="eggNOG" id="COG0045">
    <property type="taxonomic scope" value="Bacteria"/>
</dbReference>
<dbReference type="SUPFAM" id="SSF52210">
    <property type="entry name" value="Succinyl-CoA synthetase domains"/>
    <property type="match status" value="1"/>
</dbReference>
<dbReference type="RefSeq" id="WP_005949561.1">
    <property type="nucleotide sequence ID" value="NZ_CP136423.1"/>
</dbReference>
<name>C0CN69_BLAHS</name>
<dbReference type="Proteomes" id="UP000003100">
    <property type="component" value="Unassembled WGS sequence"/>
</dbReference>
<dbReference type="PIRSF" id="PIRSF001554">
    <property type="entry name" value="SucCS_beta"/>
    <property type="match status" value="1"/>
</dbReference>
<dbReference type="InterPro" id="IPR005809">
    <property type="entry name" value="Succ_CoA_ligase-like_bsu"/>
</dbReference>
<keyword evidence="3" id="KW-0479">Metal-binding</keyword>
<dbReference type="GO" id="GO:0005524">
    <property type="term" value="F:ATP binding"/>
    <property type="evidence" value="ECO:0007669"/>
    <property type="project" value="UniProtKB-UniRule"/>
</dbReference>